<feature type="domain" description="Peptidase S26" evidence="10">
    <location>
        <begin position="101"/>
        <end position="143"/>
    </location>
</feature>
<evidence type="ECO:0000313" key="12">
    <source>
        <dbReference type="Proteomes" id="UP001374579"/>
    </source>
</evidence>
<keyword evidence="3 9" id="KW-0999">Mitochondrion inner membrane</keyword>
<organism evidence="11 12">
    <name type="scientific">Littorina saxatilis</name>
    <dbReference type="NCBI Taxonomy" id="31220"/>
    <lineage>
        <taxon>Eukaryota</taxon>
        <taxon>Metazoa</taxon>
        <taxon>Spiralia</taxon>
        <taxon>Lophotrochozoa</taxon>
        <taxon>Mollusca</taxon>
        <taxon>Gastropoda</taxon>
        <taxon>Caenogastropoda</taxon>
        <taxon>Littorinimorpha</taxon>
        <taxon>Littorinoidea</taxon>
        <taxon>Littorinidae</taxon>
        <taxon>Littorina</taxon>
    </lineage>
</organism>
<evidence type="ECO:0000256" key="1">
    <source>
        <dbReference type="ARBA" id="ARBA00004273"/>
    </source>
</evidence>
<dbReference type="InterPro" id="IPR052064">
    <property type="entry name" value="Mito_IMP1_subunit"/>
</dbReference>
<proteinExistence type="inferred from homology"/>
<dbReference type="SUPFAM" id="SSF51306">
    <property type="entry name" value="LexA/Signal peptidase"/>
    <property type="match status" value="1"/>
</dbReference>
<comment type="subcellular location">
    <subcellularLocation>
        <location evidence="1 9">Mitochondrion inner membrane</location>
    </subcellularLocation>
</comment>
<comment type="similarity">
    <text evidence="7">Belongs to the peptidase S26 family. IMP1 subfamily.</text>
</comment>
<name>A0AAN9B3X4_9CAEN</name>
<keyword evidence="5 9" id="KW-0496">Mitochondrion</keyword>
<keyword evidence="6" id="KW-0472">Membrane</keyword>
<dbReference type="PANTHER" id="PTHR12383">
    <property type="entry name" value="PROTEASE FAMILY S26 MITOCHONDRIAL INNER MEMBRANE PROTEASE-RELATED"/>
    <property type="match status" value="1"/>
</dbReference>
<evidence type="ECO:0000256" key="6">
    <source>
        <dbReference type="ARBA" id="ARBA00023136"/>
    </source>
</evidence>
<dbReference type="InterPro" id="IPR019533">
    <property type="entry name" value="Peptidase_S26"/>
</dbReference>
<keyword evidence="12" id="KW-1185">Reference proteome</keyword>
<dbReference type="InterPro" id="IPR036286">
    <property type="entry name" value="LexA/Signal_pep-like_sf"/>
</dbReference>
<evidence type="ECO:0000256" key="2">
    <source>
        <dbReference type="ARBA" id="ARBA00011805"/>
    </source>
</evidence>
<dbReference type="Gene3D" id="2.10.109.10">
    <property type="entry name" value="Umud Fragment, subunit A"/>
    <property type="match status" value="1"/>
</dbReference>
<dbReference type="Pfam" id="PF10502">
    <property type="entry name" value="Peptidase_S26"/>
    <property type="match status" value="2"/>
</dbReference>
<evidence type="ECO:0000256" key="7">
    <source>
        <dbReference type="ARBA" id="ARBA00038445"/>
    </source>
</evidence>
<protein>
    <recommendedName>
        <fullName evidence="9">Mitochondrial inner membrane protease subunit</fullName>
        <ecNumber evidence="9">3.4.21.-</ecNumber>
    </recommendedName>
</protein>
<evidence type="ECO:0000256" key="4">
    <source>
        <dbReference type="ARBA" id="ARBA00022801"/>
    </source>
</evidence>
<evidence type="ECO:0000313" key="11">
    <source>
        <dbReference type="EMBL" id="KAK7098367.1"/>
    </source>
</evidence>
<dbReference type="AlphaFoldDB" id="A0AAN9B3X4"/>
<reference evidence="11 12" key="1">
    <citation type="submission" date="2024-02" db="EMBL/GenBank/DDBJ databases">
        <title>Chromosome-scale genome assembly of the rough periwinkle Littorina saxatilis.</title>
        <authorList>
            <person name="De Jode A."/>
            <person name="Faria R."/>
            <person name="Formenti G."/>
            <person name="Sims Y."/>
            <person name="Smith T.P."/>
            <person name="Tracey A."/>
            <person name="Wood J.M.D."/>
            <person name="Zagrodzka Z.B."/>
            <person name="Johannesson K."/>
            <person name="Butlin R.K."/>
            <person name="Leder E.H."/>
        </authorList>
    </citation>
    <scope>NUCLEOTIDE SEQUENCE [LARGE SCALE GENOMIC DNA]</scope>
    <source>
        <strain evidence="11">Snail1</strain>
        <tissue evidence="11">Muscle</tissue>
    </source>
</reference>
<dbReference type="InterPro" id="IPR000223">
    <property type="entry name" value="Pept_S26A_signal_pept_1"/>
</dbReference>
<evidence type="ECO:0000256" key="5">
    <source>
        <dbReference type="ARBA" id="ARBA00023128"/>
    </source>
</evidence>
<dbReference type="Proteomes" id="UP001374579">
    <property type="component" value="Unassembled WGS sequence"/>
</dbReference>
<dbReference type="CDD" id="cd06530">
    <property type="entry name" value="S26_SPase_I"/>
    <property type="match status" value="1"/>
</dbReference>
<evidence type="ECO:0000256" key="3">
    <source>
        <dbReference type="ARBA" id="ARBA00022792"/>
    </source>
</evidence>
<feature type="domain" description="Peptidase S26" evidence="10">
    <location>
        <begin position="16"/>
        <end position="95"/>
    </location>
</feature>
<comment type="caution">
    <text evidence="11">The sequence shown here is derived from an EMBL/GenBank/DDBJ whole genome shotgun (WGS) entry which is preliminary data.</text>
</comment>
<dbReference type="EMBL" id="JBAMIC010000012">
    <property type="protein sequence ID" value="KAK7098367.1"/>
    <property type="molecule type" value="Genomic_DNA"/>
</dbReference>
<dbReference type="GO" id="GO:0042720">
    <property type="term" value="C:mitochondrial inner membrane peptidase complex"/>
    <property type="evidence" value="ECO:0007669"/>
    <property type="project" value="TreeGrafter"/>
</dbReference>
<keyword evidence="9" id="KW-0645">Protease</keyword>
<dbReference type="PANTHER" id="PTHR12383:SF16">
    <property type="entry name" value="MITOCHONDRIAL INNER MEMBRANE PROTEASE SUBUNIT 1"/>
    <property type="match status" value="1"/>
</dbReference>
<dbReference type="EC" id="3.4.21.-" evidence="9"/>
<gene>
    <name evidence="11" type="ORF">V1264_002682</name>
</gene>
<evidence type="ECO:0000256" key="8">
    <source>
        <dbReference type="PIRSR" id="PIRSR600223-1"/>
    </source>
</evidence>
<feature type="active site" evidence="8">
    <location>
        <position position="41"/>
    </location>
</feature>
<keyword evidence="4 9" id="KW-0378">Hydrolase</keyword>
<comment type="subunit">
    <text evidence="2">Heterodimer of 2 subunits, IMMPL1 and IMMPL2.</text>
</comment>
<dbReference type="NCBIfam" id="TIGR02227">
    <property type="entry name" value="sigpep_I_bact"/>
    <property type="match status" value="1"/>
</dbReference>
<dbReference type="GO" id="GO:0004252">
    <property type="term" value="F:serine-type endopeptidase activity"/>
    <property type="evidence" value="ECO:0007669"/>
    <property type="project" value="InterPro"/>
</dbReference>
<sequence length="159" mass="17856">MAATPLAQSLRTALLRVVQSGSILYCTLEFVADFVFCSGPSMEPTIKSGDVVLTEHISVIFNKIRKRDVVICKSPKSPKDYICKRVIAMEGDNVYNTESNNFTNVRRGHVWLEGDNKDNSSDSRNYGQVPYGLLRGRVFFVLWPLYRAGPLGLDTEKSF</sequence>
<dbReference type="GO" id="GO:0006465">
    <property type="term" value="P:signal peptide processing"/>
    <property type="evidence" value="ECO:0007669"/>
    <property type="project" value="InterPro"/>
</dbReference>
<evidence type="ECO:0000256" key="9">
    <source>
        <dbReference type="RuleBase" id="RU362041"/>
    </source>
</evidence>
<accession>A0AAN9B3X4</accession>
<feature type="active site" evidence="8">
    <location>
        <position position="84"/>
    </location>
</feature>
<evidence type="ECO:0000259" key="10">
    <source>
        <dbReference type="Pfam" id="PF10502"/>
    </source>
</evidence>
<dbReference type="GO" id="GO:0006627">
    <property type="term" value="P:protein processing involved in protein targeting to mitochondrion"/>
    <property type="evidence" value="ECO:0007669"/>
    <property type="project" value="TreeGrafter"/>
</dbReference>
<dbReference type="PRINTS" id="PR00727">
    <property type="entry name" value="LEADERPTASE"/>
</dbReference>